<dbReference type="STRING" id="1157962.A0A250XG77"/>
<dbReference type="InterPro" id="IPR047623">
    <property type="entry name" value="SatP"/>
</dbReference>
<dbReference type="EMBL" id="BEGY01000075">
    <property type="protein sequence ID" value="GAX82077.1"/>
    <property type="molecule type" value="Genomic_DNA"/>
</dbReference>
<evidence type="ECO:0000256" key="1">
    <source>
        <dbReference type="ARBA" id="ARBA00004141"/>
    </source>
</evidence>
<dbReference type="InterPro" id="IPR000791">
    <property type="entry name" value="Gpr1/Fun34/SatP-like"/>
</dbReference>
<evidence type="ECO:0000256" key="5">
    <source>
        <dbReference type="ARBA" id="ARBA00023136"/>
    </source>
</evidence>
<feature type="transmembrane region" description="Helical" evidence="6">
    <location>
        <begin position="49"/>
        <end position="70"/>
    </location>
</feature>
<evidence type="ECO:0000256" key="6">
    <source>
        <dbReference type="SAM" id="Phobius"/>
    </source>
</evidence>
<evidence type="ECO:0000256" key="4">
    <source>
        <dbReference type="ARBA" id="ARBA00022989"/>
    </source>
</evidence>
<keyword evidence="3 6" id="KW-0812">Transmembrane</keyword>
<evidence type="ECO:0000313" key="7">
    <source>
        <dbReference type="EMBL" id="GAX82077.1"/>
    </source>
</evidence>
<keyword evidence="8" id="KW-1185">Reference proteome</keyword>
<dbReference type="PANTHER" id="PTHR30178">
    <property type="entry name" value="INNER MEMBRANE PROTEIN YAAH"/>
    <property type="match status" value="1"/>
</dbReference>
<accession>A0A250XG77</accession>
<dbReference type="Proteomes" id="UP000232323">
    <property type="component" value="Unassembled WGS sequence"/>
</dbReference>
<evidence type="ECO:0000256" key="2">
    <source>
        <dbReference type="ARBA" id="ARBA00005587"/>
    </source>
</evidence>
<dbReference type="PANTHER" id="PTHR30178:SF3">
    <property type="entry name" value="SUCCINATE-ACETATE_PROTON SYMPORTER SATP"/>
    <property type="match status" value="1"/>
</dbReference>
<sequence length="105" mass="11220">MALCTLVLRAVFLIGALRKTASIQVVLSSLVVTFILLAGGVWNDKCNEAAEYLGAFCAASALYAALIVLVNVELGYELPDVTRWSSTPSVFLAISGKDIQCHTDK</sequence>
<feature type="transmembrane region" description="Helical" evidence="6">
    <location>
        <begin position="23"/>
        <end position="42"/>
    </location>
</feature>
<keyword evidence="5 6" id="KW-0472">Membrane</keyword>
<reference evidence="7 8" key="1">
    <citation type="submission" date="2017-08" db="EMBL/GenBank/DDBJ databases">
        <title>Acidophilic green algal genome provides insights into adaptation to an acidic environment.</title>
        <authorList>
            <person name="Hirooka S."/>
            <person name="Hirose Y."/>
            <person name="Kanesaki Y."/>
            <person name="Higuchi S."/>
            <person name="Fujiwara T."/>
            <person name="Onuma R."/>
            <person name="Era A."/>
            <person name="Ohbayashi R."/>
            <person name="Uzuka A."/>
            <person name="Nozaki H."/>
            <person name="Yoshikawa H."/>
            <person name="Miyagishima S.Y."/>
        </authorList>
    </citation>
    <scope>NUCLEOTIDE SEQUENCE [LARGE SCALE GENOMIC DNA]</scope>
    <source>
        <strain evidence="7 8">NIES-2499</strain>
    </source>
</reference>
<comment type="caution">
    <text evidence="7">The sequence shown here is derived from an EMBL/GenBank/DDBJ whole genome shotgun (WGS) entry which is preliminary data.</text>
</comment>
<dbReference type="AlphaFoldDB" id="A0A250XG77"/>
<keyword evidence="4 6" id="KW-1133">Transmembrane helix</keyword>
<protein>
    <submittedName>
        <fullName evidence="7">Uncharacterized protein</fullName>
    </submittedName>
</protein>
<dbReference type="Pfam" id="PF01184">
    <property type="entry name" value="Gpr1_Fun34_YaaH"/>
    <property type="match status" value="1"/>
</dbReference>
<organism evidence="7 8">
    <name type="scientific">Chlamydomonas eustigma</name>
    <dbReference type="NCBI Taxonomy" id="1157962"/>
    <lineage>
        <taxon>Eukaryota</taxon>
        <taxon>Viridiplantae</taxon>
        <taxon>Chlorophyta</taxon>
        <taxon>core chlorophytes</taxon>
        <taxon>Chlorophyceae</taxon>
        <taxon>CS clade</taxon>
        <taxon>Chlamydomonadales</taxon>
        <taxon>Chlamydomonadaceae</taxon>
        <taxon>Chlamydomonas</taxon>
    </lineage>
</organism>
<proteinExistence type="inferred from homology"/>
<dbReference type="GO" id="GO:0071422">
    <property type="term" value="P:succinate transmembrane transport"/>
    <property type="evidence" value="ECO:0007669"/>
    <property type="project" value="TreeGrafter"/>
</dbReference>
<dbReference type="GO" id="GO:0015360">
    <property type="term" value="F:acetate:proton symporter activity"/>
    <property type="evidence" value="ECO:0007669"/>
    <property type="project" value="TreeGrafter"/>
</dbReference>
<evidence type="ECO:0000256" key="3">
    <source>
        <dbReference type="ARBA" id="ARBA00022692"/>
    </source>
</evidence>
<comment type="subcellular location">
    <subcellularLocation>
        <location evidence="1">Membrane</location>
        <topology evidence="1">Multi-pass membrane protein</topology>
    </subcellularLocation>
</comment>
<name>A0A250XG77_9CHLO</name>
<evidence type="ECO:0000313" key="8">
    <source>
        <dbReference type="Proteomes" id="UP000232323"/>
    </source>
</evidence>
<dbReference type="GO" id="GO:0005886">
    <property type="term" value="C:plasma membrane"/>
    <property type="evidence" value="ECO:0007669"/>
    <property type="project" value="TreeGrafter"/>
</dbReference>
<comment type="similarity">
    <text evidence="2">Belongs to the acetate uptake transporter (AceTr) (TC 2.A.96) family.</text>
</comment>
<gene>
    <name evidence="7" type="ORF">CEUSTIGMA_g9505.t1</name>
</gene>